<accession>A0A077SR17</accession>
<protein>
    <submittedName>
        <fullName evidence="2">Gli SciGli</fullName>
    </submittedName>
</protein>
<feature type="compositionally biased region" description="Polar residues" evidence="1">
    <location>
        <begin position="289"/>
        <end position="298"/>
    </location>
</feature>
<feature type="compositionally biased region" description="Low complexity" evidence="1">
    <location>
        <begin position="271"/>
        <end position="281"/>
    </location>
</feature>
<dbReference type="EMBL" id="HG973420">
    <property type="protein sequence ID" value="CDO67959.1"/>
    <property type="molecule type" value="mRNA"/>
</dbReference>
<dbReference type="AlphaFoldDB" id="A0A077SR17"/>
<organism evidence="2">
    <name type="scientific">Sycon ciliatum</name>
    <dbReference type="NCBI Taxonomy" id="27933"/>
    <lineage>
        <taxon>Eukaryota</taxon>
        <taxon>Metazoa</taxon>
        <taxon>Porifera</taxon>
        <taxon>Calcarea</taxon>
        <taxon>Calcaronea</taxon>
        <taxon>Leucosolenida</taxon>
        <taxon>Sycettidae</taxon>
        <taxon>Sycon</taxon>
    </lineage>
</organism>
<feature type="region of interest" description="Disordered" evidence="1">
    <location>
        <begin position="156"/>
        <end position="216"/>
    </location>
</feature>
<evidence type="ECO:0000256" key="1">
    <source>
        <dbReference type="SAM" id="MobiDB-lite"/>
    </source>
</evidence>
<proteinExistence type="evidence at transcript level"/>
<gene>
    <name evidence="2" type="primary">Gli</name>
</gene>
<name>A0A077SR17_9METZ</name>
<reference evidence="2" key="1">
    <citation type="journal article" date="2014" name="Nat. Commun.">
        <title>Developmental gene expression provides clues to relationships between sponge and eumetazoan body plans.</title>
        <authorList>
            <person name="Leininger S."/>
            <person name="Adamski M."/>
            <person name="Bergum B."/>
            <person name="Guder C."/>
            <person name="Liu J."/>
            <person name="Laplante M."/>
            <person name="Brate J."/>
            <person name="Hoffmann F."/>
            <person name="Fortunato S."/>
            <person name="Jordal S."/>
            <person name="Rapp H.T."/>
            <person name="Adamska M."/>
        </authorList>
    </citation>
    <scope>NUCLEOTIDE SEQUENCE</scope>
</reference>
<feature type="region of interest" description="Disordered" evidence="1">
    <location>
        <begin position="271"/>
        <end position="299"/>
    </location>
</feature>
<evidence type="ECO:0000313" key="2">
    <source>
        <dbReference type="EMBL" id="CDO67959.1"/>
    </source>
</evidence>
<sequence>MSLICALNQQLAVGETRLLPSTPLSGDDTAMKQAHNAVTLPPLQQNSSIMRQPTLNHPTNEDFFKTVSAGIHDPLRDLPYSSAGNDTAAGNFLDRGSSNEAEAAAALAGFSGMLAPDLSDALPQELHFMSIAAELALPQGAAQSSPQQRVLNTERSLADNSHHQAGIQPSTSHPGTHGQPLRLTDPQQSSLHTTTTTAASVSPGVPGQAMSTCSATSPQSCDQAAFLDDNQSLLSSPASTQVTSVDGNAMEQAHYAIGSPTTLSYSTAQSQASQQALQTQSQHHRRSLTTDASPQTHVSMPGPIGYNNVCISAAAATAAALLAADVPAIEQMVDTEMRL</sequence>